<reference evidence="12" key="1">
    <citation type="journal article" date="2020" name="Fungal Divers.">
        <title>Resolving the Mortierellaceae phylogeny through synthesis of multi-gene phylogenetics and phylogenomics.</title>
        <authorList>
            <person name="Vandepol N."/>
            <person name="Liber J."/>
            <person name="Desiro A."/>
            <person name="Na H."/>
            <person name="Kennedy M."/>
            <person name="Barry K."/>
            <person name="Grigoriev I.V."/>
            <person name="Miller A.N."/>
            <person name="O'Donnell K."/>
            <person name="Stajich J.E."/>
            <person name="Bonito G."/>
        </authorList>
    </citation>
    <scope>NUCLEOTIDE SEQUENCE</scope>
    <source>
        <strain evidence="12">KOD1015</strain>
    </source>
</reference>
<feature type="compositionally biased region" description="Polar residues" evidence="10">
    <location>
        <begin position="605"/>
        <end position="615"/>
    </location>
</feature>
<protein>
    <recommendedName>
        <fullName evidence="11">C2H2-type domain-containing protein</fullName>
    </recommendedName>
</protein>
<dbReference type="PANTHER" id="PTHR47257:SF1">
    <property type="entry name" value="PH-RESPONSE TRANSCRIPTION FACTOR PACC_RIM101"/>
    <property type="match status" value="1"/>
</dbReference>
<dbReference type="GO" id="GO:0045944">
    <property type="term" value="P:positive regulation of transcription by RNA polymerase II"/>
    <property type="evidence" value="ECO:0007669"/>
    <property type="project" value="TreeGrafter"/>
</dbReference>
<evidence type="ECO:0000256" key="7">
    <source>
        <dbReference type="ARBA" id="ARBA00023242"/>
    </source>
</evidence>
<feature type="region of interest" description="Disordered" evidence="10">
    <location>
        <begin position="507"/>
        <end position="541"/>
    </location>
</feature>
<comment type="subcellular location">
    <subcellularLocation>
        <location evidence="1">Nucleus</location>
    </subcellularLocation>
</comment>
<dbReference type="AlphaFoldDB" id="A0A9P6FQR9"/>
<accession>A0A9P6FQR9</accession>
<keyword evidence="5 9" id="KW-0863">Zinc-finger</keyword>
<comment type="caution">
    <text evidence="12">The sequence shown here is derived from an EMBL/GenBank/DDBJ whole genome shotgun (WGS) entry which is preliminary data.</text>
</comment>
<feature type="region of interest" description="Disordered" evidence="10">
    <location>
        <begin position="733"/>
        <end position="806"/>
    </location>
</feature>
<comment type="similarity">
    <text evidence="8">Belongs to the pacC/RIM101 family.</text>
</comment>
<evidence type="ECO:0000256" key="4">
    <source>
        <dbReference type="ARBA" id="ARBA00022737"/>
    </source>
</evidence>
<dbReference type="PROSITE" id="PS00028">
    <property type="entry name" value="ZINC_FINGER_C2H2_1"/>
    <property type="match status" value="2"/>
</dbReference>
<organism evidence="12 13">
    <name type="scientific">Lunasporangiospora selenospora</name>
    <dbReference type="NCBI Taxonomy" id="979761"/>
    <lineage>
        <taxon>Eukaryota</taxon>
        <taxon>Fungi</taxon>
        <taxon>Fungi incertae sedis</taxon>
        <taxon>Mucoromycota</taxon>
        <taxon>Mortierellomycotina</taxon>
        <taxon>Mortierellomycetes</taxon>
        <taxon>Mortierellales</taxon>
        <taxon>Mortierellaceae</taxon>
        <taxon>Lunasporangiospora</taxon>
    </lineage>
</organism>
<dbReference type="SMART" id="SM00355">
    <property type="entry name" value="ZnF_C2H2"/>
    <property type="match status" value="3"/>
</dbReference>
<keyword evidence="4" id="KW-0677">Repeat</keyword>
<dbReference type="GO" id="GO:0008270">
    <property type="term" value="F:zinc ion binding"/>
    <property type="evidence" value="ECO:0007669"/>
    <property type="project" value="UniProtKB-KW"/>
</dbReference>
<dbReference type="SUPFAM" id="SSF57667">
    <property type="entry name" value="beta-beta-alpha zinc fingers"/>
    <property type="match status" value="2"/>
</dbReference>
<dbReference type="InterPro" id="IPR050806">
    <property type="entry name" value="pacC/RIM101"/>
</dbReference>
<evidence type="ECO:0000259" key="11">
    <source>
        <dbReference type="PROSITE" id="PS50157"/>
    </source>
</evidence>
<dbReference type="PROSITE" id="PS50157">
    <property type="entry name" value="ZINC_FINGER_C2H2_2"/>
    <property type="match status" value="2"/>
</dbReference>
<feature type="compositionally biased region" description="Basic and acidic residues" evidence="10">
    <location>
        <begin position="526"/>
        <end position="537"/>
    </location>
</feature>
<dbReference type="Gene3D" id="3.30.160.60">
    <property type="entry name" value="Classic Zinc Finger"/>
    <property type="match status" value="2"/>
</dbReference>
<proteinExistence type="inferred from homology"/>
<evidence type="ECO:0000256" key="1">
    <source>
        <dbReference type="ARBA" id="ARBA00004123"/>
    </source>
</evidence>
<dbReference type="Proteomes" id="UP000780801">
    <property type="component" value="Unassembled WGS sequence"/>
</dbReference>
<evidence type="ECO:0000313" key="13">
    <source>
        <dbReference type="Proteomes" id="UP000780801"/>
    </source>
</evidence>
<dbReference type="InterPro" id="IPR036236">
    <property type="entry name" value="Znf_C2H2_sf"/>
</dbReference>
<sequence>MESIPSPHSFIFSDDYICQWDSCLKNFEDAELLYEHLKNDHVGRKAHHNLSLTCKWDRCTVPTFAKRDHITSHLRVHVASKPYLCEICQKGFKRPQDLKKHEKTHQDAFGNPVDGDTVAAITPASTATAASTPSSSSVTRQLQPTTVVNQQAYQPLTPPTYLDRSPSVASATTASTLSPYSLPLSPADTADTWNPGLSSPSYSTSSDLFSSPSAPGLEFEVLNTPGSARPTIDISGAYYGQLPTDGLEDMVSPLSAKRTRDSFDELLSETLGSFALEAKKKRLDPAYNEEMMGRLNAIQAILDVGQLTPDRLVSSLPESTDWNQFQQFNQFCSTLFEDVSGEAFEPQSFDMAPLFPEYEQKPSPAALDGTEFILDGMDTTMAGFGSDISTTLADGQSIYSALLPVDPFMTLPQQPQHQELQHQAQQQQMANPAWPMTSPTPMAGISRAPIARQALQHQANRFIPGYVNMPALQKSSDDSPVKPEPVEEKIEAPKIVVKVERHYQDMWTQTKAKQAKADGGMMMMMKRPEPQNKKSKDPSMAPKLNAAEAETLLESAPSVPVTPLLEVGSEEDLLAHGEELTLVQEETTDAQDGEDEEAQEDQSKTLDTQSSQAPSNRYDGVLQRIRARQAAAAAAAAVATAETNSRAMDPLDAMTQQLARTHLEEPTKVKKTLRPATTKPILEGDMERQRKAAEARAQCMRDPSRKQHAEVVLNLLKSIDTLMAEHQQKVAQWKEAQGQVPSLKHGSGAVGANGVRASGPSMYPRTGAGVHVQNQGTFKTVSSYLSPRRGNVSTPHQPSPLHQEQDVAVAPASDPDYNLLRSHLNMNPEAAPVVSTTTPTLTNRHCSDNAFHGSSDSTVLYPTSDLHRTEEIPFELSEEERRFIEEDNARIAASQASPSNYHMTRV</sequence>
<feature type="compositionally biased region" description="Polar residues" evidence="10">
    <location>
        <begin position="772"/>
        <end position="802"/>
    </location>
</feature>
<feature type="domain" description="C2H2-type" evidence="11">
    <location>
        <begin position="16"/>
        <end position="46"/>
    </location>
</feature>
<feature type="domain" description="C2H2-type" evidence="11">
    <location>
        <begin position="83"/>
        <end position="105"/>
    </location>
</feature>
<evidence type="ECO:0000256" key="9">
    <source>
        <dbReference type="PROSITE-ProRule" id="PRU00042"/>
    </source>
</evidence>
<dbReference type="InterPro" id="IPR013087">
    <property type="entry name" value="Znf_C2H2_type"/>
</dbReference>
<keyword evidence="13" id="KW-1185">Reference proteome</keyword>
<dbReference type="Pfam" id="PF00096">
    <property type="entry name" value="zf-C2H2"/>
    <property type="match status" value="1"/>
</dbReference>
<feature type="compositionally biased region" description="Acidic residues" evidence="10">
    <location>
        <begin position="587"/>
        <end position="600"/>
    </location>
</feature>
<evidence type="ECO:0000256" key="8">
    <source>
        <dbReference type="ARBA" id="ARBA00038089"/>
    </source>
</evidence>
<keyword evidence="3" id="KW-0479">Metal-binding</keyword>
<evidence type="ECO:0000256" key="5">
    <source>
        <dbReference type="ARBA" id="ARBA00022771"/>
    </source>
</evidence>
<name>A0A9P6FQR9_9FUNG</name>
<dbReference type="FunFam" id="3.30.160.60:FF:002343">
    <property type="entry name" value="Zinc finger protein 33A"/>
    <property type="match status" value="1"/>
</dbReference>
<dbReference type="OrthoDB" id="6155966at2759"/>
<evidence type="ECO:0000256" key="3">
    <source>
        <dbReference type="ARBA" id="ARBA00022723"/>
    </source>
</evidence>
<evidence type="ECO:0000256" key="6">
    <source>
        <dbReference type="ARBA" id="ARBA00022833"/>
    </source>
</evidence>
<dbReference type="GO" id="GO:0005634">
    <property type="term" value="C:nucleus"/>
    <property type="evidence" value="ECO:0007669"/>
    <property type="project" value="UniProtKB-SubCell"/>
</dbReference>
<dbReference type="PANTHER" id="PTHR47257">
    <property type="entry name" value="PH-RESPONSE TRANSCRIPTION FACTOR PACC/RIM101"/>
    <property type="match status" value="1"/>
</dbReference>
<evidence type="ECO:0000256" key="2">
    <source>
        <dbReference type="ARBA" id="ARBA00022491"/>
    </source>
</evidence>
<gene>
    <name evidence="12" type="ORF">BGW38_004817</name>
</gene>
<evidence type="ECO:0000256" key="10">
    <source>
        <dbReference type="SAM" id="MobiDB-lite"/>
    </source>
</evidence>
<feature type="region of interest" description="Disordered" evidence="10">
    <location>
        <begin position="587"/>
        <end position="616"/>
    </location>
</feature>
<keyword evidence="7" id="KW-0539">Nucleus</keyword>
<keyword evidence="6" id="KW-0862">Zinc</keyword>
<keyword evidence="2" id="KW-0678">Repressor</keyword>
<dbReference type="EMBL" id="JAABOA010003068">
    <property type="protein sequence ID" value="KAF9579081.1"/>
    <property type="molecule type" value="Genomic_DNA"/>
</dbReference>
<evidence type="ECO:0000313" key="12">
    <source>
        <dbReference type="EMBL" id="KAF9579081.1"/>
    </source>
</evidence>